<dbReference type="PANTHER" id="PTHR43013">
    <property type="entry name" value="GLUTAMYL-TRNA REDUCTASE"/>
    <property type="match status" value="1"/>
</dbReference>
<dbReference type="InterPro" id="IPR036343">
    <property type="entry name" value="GluRdtase_N_sf"/>
</dbReference>
<evidence type="ECO:0000313" key="19">
    <source>
        <dbReference type="Proteomes" id="UP000317935"/>
    </source>
</evidence>
<protein>
    <recommendedName>
        <fullName evidence="3 8">Glutamyl-tRNA reductase</fullName>
        <shortName evidence="8">GluTR</shortName>
        <ecNumber evidence="3 8">1.2.1.70</ecNumber>
    </recommendedName>
</protein>
<keyword evidence="20" id="KW-1185">Reference proteome</keyword>
<dbReference type="Gene3D" id="3.30.460.30">
    <property type="entry name" value="Glutamyl-tRNA reductase, N-terminal domain"/>
    <property type="match status" value="1"/>
</dbReference>
<feature type="binding site" evidence="8 10">
    <location>
        <position position="120"/>
    </location>
    <ligand>
        <name>substrate</name>
    </ligand>
</feature>
<dbReference type="GO" id="GO:0050661">
    <property type="term" value="F:NADP binding"/>
    <property type="evidence" value="ECO:0007669"/>
    <property type="project" value="InterPro"/>
</dbReference>
<comment type="miscellaneous">
    <text evidence="8">During catalysis, the active site Cys acts as a nucleophile attacking the alpha-carbonyl group of tRNA-bound glutamate with the formation of a thioester intermediate between enzyme and glutamate, and the concomitant release of tRNA(Glu). The thioester intermediate is finally reduced by direct hydride transfer from NADPH, to form the product GSA.</text>
</comment>
<dbReference type="Pfam" id="PF05201">
    <property type="entry name" value="GlutR_N"/>
    <property type="match status" value="1"/>
</dbReference>
<feature type="binding site" evidence="8 10">
    <location>
        <begin position="114"/>
        <end position="116"/>
    </location>
    <ligand>
        <name>substrate</name>
    </ligand>
</feature>
<dbReference type="UniPathway" id="UPA00251">
    <property type="reaction ID" value="UER00316"/>
</dbReference>
<evidence type="ECO:0000313" key="18">
    <source>
        <dbReference type="EMBL" id="BCD69862.1"/>
    </source>
</evidence>
<dbReference type="CDD" id="cd05213">
    <property type="entry name" value="NAD_bind_Glutamyl_tRNA_reduct"/>
    <property type="match status" value="1"/>
</dbReference>
<evidence type="ECO:0000256" key="13">
    <source>
        <dbReference type="RuleBase" id="RU000584"/>
    </source>
</evidence>
<keyword evidence="6 8" id="KW-0627">Porphyrin biosynthesis</keyword>
<evidence type="ECO:0000313" key="17">
    <source>
        <dbReference type="EMBL" id="BCD45934.1"/>
    </source>
</evidence>
<feature type="domain" description="Tetrapyrrole biosynthesis glutamyl-tRNA reductase dimerisation" evidence="14">
    <location>
        <begin position="316"/>
        <end position="414"/>
    </location>
</feature>
<comment type="domain">
    <text evidence="8">Possesses an unusual extended V-shaped dimeric structure with each monomer consisting of three distinct domains arranged along a curved 'spinal' alpha-helix. The N-terminal catalytic domain specifically recognizes the glutamate moiety of the substrate. The second domain is the NADPH-binding domain, and the third C-terminal domain is responsible for dimerization.</text>
</comment>
<dbReference type="HAMAP" id="MF_00087">
    <property type="entry name" value="Glu_tRNA_reductase"/>
    <property type="match status" value="1"/>
</dbReference>
<comment type="catalytic activity">
    <reaction evidence="7 8 13">
        <text>(S)-4-amino-5-oxopentanoate + tRNA(Glu) + NADP(+) = L-glutamyl-tRNA(Glu) + NADPH + H(+)</text>
        <dbReference type="Rhea" id="RHEA:12344"/>
        <dbReference type="Rhea" id="RHEA-COMP:9663"/>
        <dbReference type="Rhea" id="RHEA-COMP:9680"/>
        <dbReference type="ChEBI" id="CHEBI:15378"/>
        <dbReference type="ChEBI" id="CHEBI:57501"/>
        <dbReference type="ChEBI" id="CHEBI:57783"/>
        <dbReference type="ChEBI" id="CHEBI:58349"/>
        <dbReference type="ChEBI" id="CHEBI:78442"/>
        <dbReference type="ChEBI" id="CHEBI:78520"/>
        <dbReference type="EC" id="1.2.1.70"/>
    </reaction>
</comment>
<accession>A0A6J4CYR6</accession>
<evidence type="ECO:0000256" key="12">
    <source>
        <dbReference type="PIRSR" id="PIRSR000445-4"/>
    </source>
</evidence>
<keyword evidence="5 8" id="KW-0560">Oxidoreductase</keyword>
<evidence type="ECO:0000256" key="11">
    <source>
        <dbReference type="PIRSR" id="PIRSR000445-3"/>
    </source>
</evidence>
<evidence type="ECO:0000256" key="1">
    <source>
        <dbReference type="ARBA" id="ARBA00005059"/>
    </source>
</evidence>
<gene>
    <name evidence="8 18" type="primary">hemA</name>
    <name evidence="17" type="ORF">NHP190020_09730</name>
    <name evidence="18" type="ORF">SNTW_05070</name>
</gene>
<feature type="domain" description="Quinate/shikimate 5-dehydrogenase/glutamyl-tRNA reductase" evidence="15">
    <location>
        <begin position="183"/>
        <end position="302"/>
    </location>
</feature>
<reference evidence="18 19" key="1">
    <citation type="submission" date="2019-06" db="EMBL/GenBank/DDBJ databases">
        <title>Complete genome sequence of Helicobacter suis SNTW101c.</title>
        <authorList>
            <person name="Rimbara E."/>
            <person name="Suzuki M."/>
            <person name="Matsui H."/>
            <person name="Nakamura M."/>
            <person name="Mori S."/>
            <person name="Shibayama K."/>
        </authorList>
    </citation>
    <scope>NUCLEOTIDE SEQUENCE [LARGE SCALE GENOMIC DNA]</scope>
    <source>
        <strain evidence="18 19">SNTW101c</strain>
    </source>
</reference>
<dbReference type="FunFam" id="3.30.460.30:FF:000001">
    <property type="entry name" value="Glutamyl-tRNA reductase"/>
    <property type="match status" value="1"/>
</dbReference>
<dbReference type="Pfam" id="PF01488">
    <property type="entry name" value="Shikimate_DH"/>
    <property type="match status" value="1"/>
</dbReference>
<evidence type="ECO:0000256" key="5">
    <source>
        <dbReference type="ARBA" id="ARBA00023002"/>
    </source>
</evidence>
<organism evidence="18 19">
    <name type="scientific">Helicobacter suis</name>
    <dbReference type="NCBI Taxonomy" id="104628"/>
    <lineage>
        <taxon>Bacteria</taxon>
        <taxon>Pseudomonadati</taxon>
        <taxon>Campylobacterota</taxon>
        <taxon>Epsilonproteobacteria</taxon>
        <taxon>Campylobacterales</taxon>
        <taxon>Helicobacteraceae</taxon>
        <taxon>Helicobacter</taxon>
    </lineage>
</organism>
<dbReference type="Proteomes" id="UP000317935">
    <property type="component" value="Chromosome"/>
</dbReference>
<keyword evidence="4 8" id="KW-0521">NADP</keyword>
<dbReference type="NCBIfam" id="TIGR01035">
    <property type="entry name" value="hemA"/>
    <property type="match status" value="1"/>
</dbReference>
<dbReference type="SUPFAM" id="SSF69075">
    <property type="entry name" value="Glutamyl tRNA-reductase dimerization domain"/>
    <property type="match status" value="1"/>
</dbReference>
<dbReference type="AlphaFoldDB" id="A0A6J4CYR6"/>
<feature type="binding site" evidence="8 11">
    <location>
        <begin position="190"/>
        <end position="195"/>
    </location>
    <ligand>
        <name>NADP(+)</name>
        <dbReference type="ChEBI" id="CHEBI:58349"/>
    </ligand>
</feature>
<feature type="active site" description="Nucleophile" evidence="8 9">
    <location>
        <position position="52"/>
    </location>
</feature>
<evidence type="ECO:0000256" key="4">
    <source>
        <dbReference type="ARBA" id="ARBA00022857"/>
    </source>
</evidence>
<feature type="domain" description="Glutamyl-tRNA reductase N-terminal" evidence="16">
    <location>
        <begin position="8"/>
        <end position="156"/>
    </location>
</feature>
<dbReference type="InterPro" id="IPR015896">
    <property type="entry name" value="4pyrrol_synth_GluRdtase_dimer"/>
</dbReference>
<evidence type="ECO:0000256" key="8">
    <source>
        <dbReference type="HAMAP-Rule" id="MF_00087"/>
    </source>
</evidence>
<evidence type="ECO:0000256" key="2">
    <source>
        <dbReference type="ARBA" id="ARBA00005916"/>
    </source>
</evidence>
<comment type="pathway">
    <text evidence="1 8 13">Porphyrin-containing compound metabolism; protoporphyrin-IX biosynthesis; 5-aminolevulinate from L-glutamyl-tRNA(Glu): step 1/2.</text>
</comment>
<feature type="site" description="Important for activity" evidence="8 12">
    <location>
        <position position="99"/>
    </location>
</feature>
<sequence length="432" mass="48309">MDSGYVVVSFTHQNLPVELREQLAFSEKSLLEFLSALKQHSAMQEIMALATCNRMEFYIFGALESVPVILESLARAKNMPLTLLQEKSVVHAHNQAIHHTFSVVSSLESMVVGETQITGQFKSAYKTCLEAKLCGKHLSRLAHFAFKCAASVRNTTAISAQVVSIASMAVKQALEVLESEKLPKKALVVGVGEMGQLVCKHLLSKGFEVALCNRSLKNARTFAQTLGTENLEVHGLENLNTLLNICPFVFSATRSKTPLITPNMLESTAFRRFWFDLAVPRDIEDPKDAQIWLYSIDDLKGVIAKHLEEREQDRRKAYGVVGAYTMKFLEWLQTLELDPLIKGLRELAKEAALKELNKALKKGYIPQEQGESVAKILHNAFNTFLHHPTAVLKKNAHKEEGDMLSECLKNLFNLGGENMFLNAYHCEYSKGL</sequence>
<dbReference type="EMBL" id="AP019774">
    <property type="protein sequence ID" value="BCD69862.1"/>
    <property type="molecule type" value="Genomic_DNA"/>
</dbReference>
<evidence type="ECO:0000256" key="6">
    <source>
        <dbReference type="ARBA" id="ARBA00023244"/>
    </source>
</evidence>
<evidence type="ECO:0000259" key="16">
    <source>
        <dbReference type="Pfam" id="PF05201"/>
    </source>
</evidence>
<dbReference type="PIRSF" id="PIRSF000445">
    <property type="entry name" value="4pyrrol_synth_GluRdtase"/>
    <property type="match status" value="1"/>
</dbReference>
<dbReference type="PANTHER" id="PTHR43013:SF1">
    <property type="entry name" value="GLUTAMYL-TRNA REDUCTASE"/>
    <property type="match status" value="1"/>
</dbReference>
<evidence type="ECO:0000256" key="10">
    <source>
        <dbReference type="PIRSR" id="PIRSR000445-2"/>
    </source>
</evidence>
<evidence type="ECO:0000259" key="14">
    <source>
        <dbReference type="Pfam" id="PF00745"/>
    </source>
</evidence>
<reference evidence="17 20" key="2">
    <citation type="submission" date="2020-04" db="EMBL/GenBank/DDBJ databases">
        <title>Genomic analysis of gastric non-Helicobacter pylori Helicobacters isolated in Japan.</title>
        <authorList>
            <person name="Suzuki M."/>
            <person name="Rimbara E."/>
        </authorList>
    </citation>
    <scope>NUCLEOTIDE SEQUENCE [LARGE SCALE GENOMIC DNA]</scope>
    <source>
        <strain evidence="17 20">NHP19-0020</strain>
    </source>
</reference>
<dbReference type="InterPro" id="IPR036453">
    <property type="entry name" value="GluRdtase_dimer_dom_sf"/>
</dbReference>
<dbReference type="InterPro" id="IPR006151">
    <property type="entry name" value="Shikm_DH/Glu-tRNA_Rdtase"/>
</dbReference>
<dbReference type="Gene3D" id="3.40.50.720">
    <property type="entry name" value="NAD(P)-binding Rossmann-like Domain"/>
    <property type="match status" value="1"/>
</dbReference>
<evidence type="ECO:0000256" key="7">
    <source>
        <dbReference type="ARBA" id="ARBA00047464"/>
    </source>
</evidence>
<proteinExistence type="inferred from homology"/>
<dbReference type="GO" id="GO:0019353">
    <property type="term" value="P:protoporphyrinogen IX biosynthetic process from glutamate"/>
    <property type="evidence" value="ECO:0007669"/>
    <property type="project" value="TreeGrafter"/>
</dbReference>
<dbReference type="InterPro" id="IPR015895">
    <property type="entry name" value="4pyrrol_synth_GluRdtase_N"/>
</dbReference>
<comment type="function">
    <text evidence="8">Catalyzes the NADPH-dependent reduction of glutamyl-tRNA(Glu) to glutamate 1-semialdehyde (GSA).</text>
</comment>
<name>A0A6J4CYR6_9HELI</name>
<comment type="similarity">
    <text evidence="2 8 13">Belongs to the glutamyl-tRNA reductase family.</text>
</comment>
<dbReference type="GO" id="GO:0008883">
    <property type="term" value="F:glutamyl-tRNA reductase activity"/>
    <property type="evidence" value="ECO:0007669"/>
    <property type="project" value="UniProtKB-UniRule"/>
</dbReference>
<dbReference type="OrthoDB" id="110209at2"/>
<evidence type="ECO:0000313" key="20">
    <source>
        <dbReference type="Proteomes" id="UP000509742"/>
    </source>
</evidence>
<dbReference type="EC" id="1.2.1.70" evidence="3 8"/>
<dbReference type="RefSeq" id="WP_006564916.1">
    <property type="nucleotide sequence ID" value="NZ_AP019774.1"/>
</dbReference>
<dbReference type="Proteomes" id="UP000509742">
    <property type="component" value="Chromosome"/>
</dbReference>
<dbReference type="EMBL" id="AP023036">
    <property type="protein sequence ID" value="BCD45934.1"/>
    <property type="molecule type" value="Genomic_DNA"/>
</dbReference>
<comment type="subunit">
    <text evidence="8">Homodimer.</text>
</comment>
<feature type="binding site" evidence="8 10">
    <location>
        <position position="109"/>
    </location>
    <ligand>
        <name>substrate</name>
    </ligand>
</feature>
<dbReference type="SUPFAM" id="SSF51735">
    <property type="entry name" value="NAD(P)-binding Rossmann-fold domains"/>
    <property type="match status" value="1"/>
</dbReference>
<dbReference type="InterPro" id="IPR036291">
    <property type="entry name" value="NAD(P)-bd_dom_sf"/>
</dbReference>
<dbReference type="GeneID" id="56929194"/>
<evidence type="ECO:0000256" key="9">
    <source>
        <dbReference type="PIRSR" id="PIRSR000445-1"/>
    </source>
</evidence>
<feature type="binding site" evidence="8 10">
    <location>
        <begin position="51"/>
        <end position="54"/>
    </location>
    <ligand>
        <name>substrate</name>
    </ligand>
</feature>
<evidence type="ECO:0000256" key="3">
    <source>
        <dbReference type="ARBA" id="ARBA00012970"/>
    </source>
</evidence>
<evidence type="ECO:0000259" key="15">
    <source>
        <dbReference type="Pfam" id="PF01488"/>
    </source>
</evidence>
<dbReference type="InterPro" id="IPR000343">
    <property type="entry name" value="4pyrrol_synth_GluRdtase"/>
</dbReference>
<dbReference type="SUPFAM" id="SSF69742">
    <property type="entry name" value="Glutamyl tRNA-reductase catalytic, N-terminal domain"/>
    <property type="match status" value="1"/>
</dbReference>
<dbReference type="Pfam" id="PF00745">
    <property type="entry name" value="GlutR_dimer"/>
    <property type="match status" value="1"/>
</dbReference>